<dbReference type="RefSeq" id="WP_143988181.1">
    <property type="nucleotide sequence ID" value="NZ_CP041692.1"/>
</dbReference>
<protein>
    <submittedName>
        <fullName evidence="1">SHOCT domain-containing protein</fullName>
    </submittedName>
</protein>
<dbReference type="Proteomes" id="UP000319263">
    <property type="component" value="Chromosome"/>
</dbReference>
<gene>
    <name evidence="1" type="ORF">FOE78_22120</name>
</gene>
<name>A0A516Q476_9ACTN</name>
<evidence type="ECO:0000313" key="1">
    <source>
        <dbReference type="EMBL" id="QDP98240.1"/>
    </source>
</evidence>
<dbReference type="EMBL" id="CP041692">
    <property type="protein sequence ID" value="QDP98240.1"/>
    <property type="molecule type" value="Genomic_DNA"/>
</dbReference>
<accession>A0A516Q476</accession>
<organism evidence="1 2">
    <name type="scientific">Microlunatus elymi</name>
    <dbReference type="NCBI Taxonomy" id="2596828"/>
    <lineage>
        <taxon>Bacteria</taxon>
        <taxon>Bacillati</taxon>
        <taxon>Actinomycetota</taxon>
        <taxon>Actinomycetes</taxon>
        <taxon>Propionibacteriales</taxon>
        <taxon>Propionibacteriaceae</taxon>
        <taxon>Microlunatus</taxon>
    </lineage>
</organism>
<proteinExistence type="predicted"/>
<dbReference type="OrthoDB" id="5996503at2"/>
<sequence length="66" mass="7616">MGRPSPVRSRNSDLLTRSLPIDRTWPMVASVVVDQVEQLRELARLADEGMLSAEELERQRRRVLND</sequence>
<dbReference type="AlphaFoldDB" id="A0A516Q476"/>
<evidence type="ECO:0000313" key="2">
    <source>
        <dbReference type="Proteomes" id="UP000319263"/>
    </source>
</evidence>
<dbReference type="KEGG" id="mik:FOE78_22120"/>
<keyword evidence="2" id="KW-1185">Reference proteome</keyword>
<reference evidence="1 2" key="1">
    <citation type="submission" date="2019-07" db="EMBL/GenBank/DDBJ databases">
        <title>Microlunatus dokdonensis sp. nov. isolated from the rhizospheric soil of the wild plant Elymus tsukushiensis.</title>
        <authorList>
            <person name="Ghim S.-Y."/>
            <person name="Hwang Y.-J."/>
            <person name="Son J.-S."/>
            <person name="Shin J.-H."/>
        </authorList>
    </citation>
    <scope>NUCLEOTIDE SEQUENCE [LARGE SCALE GENOMIC DNA]</scope>
    <source>
        <strain evidence="1 2">KUDC0627</strain>
    </source>
</reference>